<feature type="transmembrane region" description="Helical" evidence="6">
    <location>
        <begin position="189"/>
        <end position="207"/>
    </location>
</feature>
<dbReference type="EMBL" id="NPEX01000203">
    <property type="protein sequence ID" value="RAI41120.1"/>
    <property type="molecule type" value="Genomic_DNA"/>
</dbReference>
<dbReference type="OrthoDB" id="184388at2"/>
<feature type="domain" description="EamA" evidence="7">
    <location>
        <begin position="2"/>
        <end position="128"/>
    </location>
</feature>
<accession>A0A327KQD1</accession>
<comment type="caution">
    <text evidence="8">The sequence shown here is derived from an EMBL/GenBank/DDBJ whole genome shotgun (WGS) entry which is preliminary data.</text>
</comment>
<proteinExistence type="inferred from homology"/>
<comment type="similarity">
    <text evidence="2">Belongs to the EamA transporter family.</text>
</comment>
<dbReference type="Proteomes" id="UP000249130">
    <property type="component" value="Unassembled WGS sequence"/>
</dbReference>
<protein>
    <submittedName>
        <fullName evidence="8">EamA family transporter</fullName>
    </submittedName>
</protein>
<dbReference type="PANTHER" id="PTHR32322:SF2">
    <property type="entry name" value="EAMA DOMAIN-CONTAINING PROTEIN"/>
    <property type="match status" value="1"/>
</dbReference>
<name>A0A327KQD1_9BRAD</name>
<evidence type="ECO:0000256" key="6">
    <source>
        <dbReference type="SAM" id="Phobius"/>
    </source>
</evidence>
<gene>
    <name evidence="8" type="ORF">CH341_22360</name>
</gene>
<feature type="transmembrane region" description="Helical" evidence="6">
    <location>
        <begin position="219"/>
        <end position="238"/>
    </location>
</feature>
<keyword evidence="5 6" id="KW-0472">Membrane</keyword>
<feature type="transmembrane region" description="Helical" evidence="6">
    <location>
        <begin position="275"/>
        <end position="292"/>
    </location>
</feature>
<dbReference type="InterPro" id="IPR050638">
    <property type="entry name" value="AA-Vitamin_Transporters"/>
</dbReference>
<evidence type="ECO:0000313" key="9">
    <source>
        <dbReference type="Proteomes" id="UP000249130"/>
    </source>
</evidence>
<dbReference type="AlphaFoldDB" id="A0A327KQD1"/>
<keyword evidence="9" id="KW-1185">Reference proteome</keyword>
<feature type="transmembrane region" description="Helical" evidence="6">
    <location>
        <begin position="57"/>
        <end position="76"/>
    </location>
</feature>
<feature type="transmembrane region" description="Helical" evidence="6">
    <location>
        <begin position="155"/>
        <end position="177"/>
    </location>
</feature>
<evidence type="ECO:0000259" key="7">
    <source>
        <dbReference type="Pfam" id="PF00892"/>
    </source>
</evidence>
<evidence type="ECO:0000256" key="1">
    <source>
        <dbReference type="ARBA" id="ARBA00004141"/>
    </source>
</evidence>
<feature type="transmembrane region" description="Helical" evidence="6">
    <location>
        <begin position="250"/>
        <end position="269"/>
    </location>
</feature>
<sequence length="295" mass="31000">MIFLSLSWGLNQVAIKAAVPDIPPLVQGVIRSAGALLMLFAWSRARGVRLFVRDGSLGPGLLAGILFGCEFVMIYRGLLLTSASRGTIFLYTAPLFVALGGSFLLPGERLGRLQWFGLVTAFLGVVVAIGAPHLLAPSGLAPAGTAAAAPTEITLLGDALLLASAVFWASTTLVIKGTRLVHAAPEQTLFYQLAASIPILGVAALWFGEVLPGIPRAAAAGWLAYQTIWVVGITYGLWFALVKHYSASRLSAFTFLTPLFGVLAGHVVLGDAIDWPFAVAAALVVTGLVLVNRPR</sequence>
<evidence type="ECO:0000313" key="8">
    <source>
        <dbReference type="EMBL" id="RAI41120.1"/>
    </source>
</evidence>
<feature type="transmembrane region" description="Helical" evidence="6">
    <location>
        <begin position="113"/>
        <end position="135"/>
    </location>
</feature>
<evidence type="ECO:0000256" key="4">
    <source>
        <dbReference type="ARBA" id="ARBA00022989"/>
    </source>
</evidence>
<dbReference type="PANTHER" id="PTHR32322">
    <property type="entry name" value="INNER MEMBRANE TRANSPORTER"/>
    <property type="match status" value="1"/>
</dbReference>
<keyword evidence="4 6" id="KW-1133">Transmembrane helix</keyword>
<evidence type="ECO:0000256" key="3">
    <source>
        <dbReference type="ARBA" id="ARBA00022692"/>
    </source>
</evidence>
<comment type="subcellular location">
    <subcellularLocation>
        <location evidence="1">Membrane</location>
        <topology evidence="1">Multi-pass membrane protein</topology>
    </subcellularLocation>
</comment>
<dbReference type="Pfam" id="PF00892">
    <property type="entry name" value="EamA"/>
    <property type="match status" value="2"/>
</dbReference>
<evidence type="ECO:0000256" key="2">
    <source>
        <dbReference type="ARBA" id="ARBA00007362"/>
    </source>
</evidence>
<organism evidence="8 9">
    <name type="scientific">Rhodoplanes roseus</name>
    <dbReference type="NCBI Taxonomy" id="29409"/>
    <lineage>
        <taxon>Bacteria</taxon>
        <taxon>Pseudomonadati</taxon>
        <taxon>Pseudomonadota</taxon>
        <taxon>Alphaproteobacteria</taxon>
        <taxon>Hyphomicrobiales</taxon>
        <taxon>Nitrobacteraceae</taxon>
        <taxon>Rhodoplanes</taxon>
    </lineage>
</organism>
<dbReference type="InterPro" id="IPR037185">
    <property type="entry name" value="EmrE-like"/>
</dbReference>
<dbReference type="GO" id="GO:0016020">
    <property type="term" value="C:membrane"/>
    <property type="evidence" value="ECO:0007669"/>
    <property type="project" value="UniProtKB-SubCell"/>
</dbReference>
<feature type="transmembrane region" description="Helical" evidence="6">
    <location>
        <begin position="88"/>
        <end position="106"/>
    </location>
</feature>
<reference evidence="8 9" key="1">
    <citation type="submission" date="2017-07" db="EMBL/GenBank/DDBJ databases">
        <title>Draft Genome Sequences of Select Purple Nonsulfur Bacteria.</title>
        <authorList>
            <person name="Lasarre B."/>
            <person name="Mckinlay J.B."/>
        </authorList>
    </citation>
    <scope>NUCLEOTIDE SEQUENCE [LARGE SCALE GENOMIC DNA]</scope>
    <source>
        <strain evidence="8 9">DSM 5909</strain>
    </source>
</reference>
<keyword evidence="3 6" id="KW-0812">Transmembrane</keyword>
<evidence type="ECO:0000256" key="5">
    <source>
        <dbReference type="ARBA" id="ARBA00023136"/>
    </source>
</evidence>
<feature type="transmembrane region" description="Helical" evidence="6">
    <location>
        <begin position="28"/>
        <end position="45"/>
    </location>
</feature>
<feature type="domain" description="EamA" evidence="7">
    <location>
        <begin position="156"/>
        <end position="292"/>
    </location>
</feature>
<dbReference type="SUPFAM" id="SSF103481">
    <property type="entry name" value="Multidrug resistance efflux transporter EmrE"/>
    <property type="match status" value="2"/>
</dbReference>
<dbReference type="InterPro" id="IPR000620">
    <property type="entry name" value="EamA_dom"/>
</dbReference>